<dbReference type="Proteomes" id="UP000621540">
    <property type="component" value="Unassembled WGS sequence"/>
</dbReference>
<evidence type="ECO:0000313" key="2">
    <source>
        <dbReference type="EMBL" id="MBC5754924.1"/>
    </source>
</evidence>
<gene>
    <name evidence="2" type="ORF">H8Z76_13120</name>
</gene>
<reference evidence="2 3" key="1">
    <citation type="submission" date="2020-08" db="EMBL/GenBank/DDBJ databases">
        <title>Genome public.</title>
        <authorList>
            <person name="Liu C."/>
            <person name="Sun Q."/>
        </authorList>
    </citation>
    <scope>NUCLEOTIDE SEQUENCE [LARGE SCALE GENOMIC DNA]</scope>
    <source>
        <strain evidence="2 3">BX0805</strain>
    </source>
</reference>
<dbReference type="RefSeq" id="WP_176924643.1">
    <property type="nucleotide sequence ID" value="NZ_JACOQH010000013.1"/>
</dbReference>
<comment type="caution">
    <text evidence="2">The sequence shown here is derived from an EMBL/GenBank/DDBJ whole genome shotgun (WGS) entry which is preliminary data.</text>
</comment>
<sequence length="96" mass="11068">MDRKNKKILYEKYLEEHGIPEQEQQGSEPASEVEVEEECTSNMRLVLIESVHALKNLVYFAICITILCLACIGAIVMLNEPLRREVLDMVLPIFFK</sequence>
<dbReference type="EMBL" id="JACOQH010000013">
    <property type="protein sequence ID" value="MBC5754924.1"/>
    <property type="molecule type" value="Genomic_DNA"/>
</dbReference>
<protein>
    <submittedName>
        <fullName evidence="2">Uncharacterized protein</fullName>
    </submittedName>
</protein>
<feature type="transmembrane region" description="Helical" evidence="1">
    <location>
        <begin position="57"/>
        <end position="78"/>
    </location>
</feature>
<accession>A0ABR7IDQ4</accession>
<evidence type="ECO:0000313" key="3">
    <source>
        <dbReference type="Proteomes" id="UP000621540"/>
    </source>
</evidence>
<name>A0ABR7IDQ4_9FIRM</name>
<evidence type="ECO:0000256" key="1">
    <source>
        <dbReference type="SAM" id="Phobius"/>
    </source>
</evidence>
<keyword evidence="1" id="KW-1133">Transmembrane helix</keyword>
<proteinExistence type="predicted"/>
<keyword evidence="3" id="KW-1185">Reference proteome</keyword>
<keyword evidence="1" id="KW-0472">Membrane</keyword>
<keyword evidence="1" id="KW-0812">Transmembrane</keyword>
<organism evidence="2 3">
    <name type="scientific">Roseburia yibonii</name>
    <dbReference type="NCBI Taxonomy" id="2763063"/>
    <lineage>
        <taxon>Bacteria</taxon>
        <taxon>Bacillati</taxon>
        <taxon>Bacillota</taxon>
        <taxon>Clostridia</taxon>
        <taxon>Lachnospirales</taxon>
        <taxon>Lachnospiraceae</taxon>
        <taxon>Roseburia</taxon>
    </lineage>
</organism>